<comment type="caution">
    <text evidence="7">The sequence shown here is derived from an EMBL/GenBank/DDBJ whole genome shotgun (WGS) entry which is preliminary data.</text>
</comment>
<accession>A0ABV4AVM2</accession>
<evidence type="ECO:0000256" key="5">
    <source>
        <dbReference type="SAM" id="Phobius"/>
    </source>
</evidence>
<evidence type="ECO:0000256" key="4">
    <source>
        <dbReference type="ARBA" id="ARBA00023136"/>
    </source>
</evidence>
<feature type="domain" description="GtrA/DPMS transmembrane" evidence="6">
    <location>
        <begin position="18"/>
        <end position="130"/>
    </location>
</feature>
<organism evidence="7 8">
    <name type="scientific">Rhodanobacter humi</name>
    <dbReference type="NCBI Taxonomy" id="1888173"/>
    <lineage>
        <taxon>Bacteria</taxon>
        <taxon>Pseudomonadati</taxon>
        <taxon>Pseudomonadota</taxon>
        <taxon>Gammaproteobacteria</taxon>
        <taxon>Lysobacterales</taxon>
        <taxon>Rhodanobacteraceae</taxon>
        <taxon>Rhodanobacter</taxon>
    </lineage>
</organism>
<evidence type="ECO:0000256" key="2">
    <source>
        <dbReference type="ARBA" id="ARBA00022692"/>
    </source>
</evidence>
<keyword evidence="3 5" id="KW-1133">Transmembrane helix</keyword>
<dbReference type="EMBL" id="JBGBPY010000002">
    <property type="protein sequence ID" value="MEY2184347.1"/>
    <property type="molecule type" value="Genomic_DNA"/>
</dbReference>
<evidence type="ECO:0000256" key="1">
    <source>
        <dbReference type="ARBA" id="ARBA00004141"/>
    </source>
</evidence>
<comment type="subcellular location">
    <subcellularLocation>
        <location evidence="1">Membrane</location>
        <topology evidence="1">Multi-pass membrane protein</topology>
    </subcellularLocation>
</comment>
<evidence type="ECO:0000259" key="6">
    <source>
        <dbReference type="Pfam" id="PF04138"/>
    </source>
</evidence>
<feature type="transmembrane region" description="Helical" evidence="5">
    <location>
        <begin position="16"/>
        <end position="39"/>
    </location>
</feature>
<protein>
    <submittedName>
        <fullName evidence="7">GtrA family protein</fullName>
    </submittedName>
</protein>
<dbReference type="Pfam" id="PF04138">
    <property type="entry name" value="GtrA_DPMS_TM"/>
    <property type="match status" value="1"/>
</dbReference>
<keyword evidence="4 5" id="KW-0472">Membrane</keyword>
<name>A0ABV4AVM2_9GAMM</name>
<keyword evidence="8" id="KW-1185">Reference proteome</keyword>
<evidence type="ECO:0000313" key="8">
    <source>
        <dbReference type="Proteomes" id="UP001562159"/>
    </source>
</evidence>
<reference evidence="7 8" key="1">
    <citation type="submission" date="2024-07" db="EMBL/GenBank/DDBJ databases">
        <title>Molecular mechanisms and environmental adaptations of flagellar loss and biofilm growth of Rhodanobacter under environmental stress.</title>
        <authorList>
            <person name="Chen M."/>
        </authorList>
    </citation>
    <scope>NUCLEOTIDE SEQUENCE [LARGE SCALE GENOMIC DNA]</scope>
    <source>
        <strain evidence="7 8">RS22</strain>
    </source>
</reference>
<feature type="transmembrane region" description="Helical" evidence="5">
    <location>
        <begin position="104"/>
        <end position="124"/>
    </location>
</feature>
<dbReference type="Proteomes" id="UP001562159">
    <property type="component" value="Unassembled WGS sequence"/>
</dbReference>
<sequence length="133" mass="14464">MSIRSIALNEGVRRTFFFFLAGGTGFLLYLCISMVLHYVFHVGEVVSAICGTLLPIPPTFWMQRRLTFQSDAPKRQALPRYAALQLGNAALVSGLTAWGTTMGLSGGLIFLIAGITGALISYVVQSKLVFHSH</sequence>
<evidence type="ECO:0000313" key="7">
    <source>
        <dbReference type="EMBL" id="MEY2184347.1"/>
    </source>
</evidence>
<gene>
    <name evidence="7" type="ORF">AB7878_18215</name>
</gene>
<evidence type="ECO:0000256" key="3">
    <source>
        <dbReference type="ARBA" id="ARBA00022989"/>
    </source>
</evidence>
<dbReference type="InterPro" id="IPR007267">
    <property type="entry name" value="GtrA_DPMS_TM"/>
</dbReference>
<proteinExistence type="predicted"/>
<keyword evidence="2 5" id="KW-0812">Transmembrane</keyword>